<protein>
    <submittedName>
        <fullName evidence="1">Uncharacterized protein</fullName>
    </submittedName>
</protein>
<dbReference type="Proteomes" id="UP000499080">
    <property type="component" value="Unassembled WGS sequence"/>
</dbReference>
<comment type="caution">
    <text evidence="1">The sequence shown here is derived from an EMBL/GenBank/DDBJ whole genome shotgun (WGS) entry which is preliminary data.</text>
</comment>
<evidence type="ECO:0000313" key="1">
    <source>
        <dbReference type="EMBL" id="GBM69445.1"/>
    </source>
</evidence>
<sequence>MTSGDHPSCQDQSITLWWTPNSDAGSRTEIGHLGNCLLPDKSVKTELPTTAQRAGSKVPFKLELWRDREMIKRSVRDRLENRD</sequence>
<accession>A0A4Y2HW50</accession>
<proteinExistence type="predicted"/>
<gene>
    <name evidence="1" type="ORF">AVEN_165466_1</name>
</gene>
<evidence type="ECO:0000313" key="2">
    <source>
        <dbReference type="Proteomes" id="UP000499080"/>
    </source>
</evidence>
<dbReference type="AlphaFoldDB" id="A0A4Y2HW50"/>
<keyword evidence="2" id="KW-1185">Reference proteome</keyword>
<reference evidence="1 2" key="1">
    <citation type="journal article" date="2019" name="Sci. Rep.">
        <title>Orb-weaving spider Araneus ventricosus genome elucidates the spidroin gene catalogue.</title>
        <authorList>
            <person name="Kono N."/>
            <person name="Nakamura H."/>
            <person name="Ohtoshi R."/>
            <person name="Moran D.A.P."/>
            <person name="Shinohara A."/>
            <person name="Yoshida Y."/>
            <person name="Fujiwara M."/>
            <person name="Mori M."/>
            <person name="Tomita M."/>
            <person name="Arakawa K."/>
        </authorList>
    </citation>
    <scope>NUCLEOTIDE SEQUENCE [LARGE SCALE GENOMIC DNA]</scope>
</reference>
<name>A0A4Y2HW50_ARAVE</name>
<organism evidence="1 2">
    <name type="scientific">Araneus ventricosus</name>
    <name type="common">Orbweaver spider</name>
    <name type="synonym">Epeira ventricosa</name>
    <dbReference type="NCBI Taxonomy" id="182803"/>
    <lineage>
        <taxon>Eukaryota</taxon>
        <taxon>Metazoa</taxon>
        <taxon>Ecdysozoa</taxon>
        <taxon>Arthropoda</taxon>
        <taxon>Chelicerata</taxon>
        <taxon>Arachnida</taxon>
        <taxon>Araneae</taxon>
        <taxon>Araneomorphae</taxon>
        <taxon>Entelegynae</taxon>
        <taxon>Araneoidea</taxon>
        <taxon>Araneidae</taxon>
        <taxon>Araneus</taxon>
    </lineage>
</organism>
<dbReference type="EMBL" id="BGPR01002194">
    <property type="protein sequence ID" value="GBM69445.1"/>
    <property type="molecule type" value="Genomic_DNA"/>
</dbReference>